<evidence type="ECO:0000313" key="1">
    <source>
        <dbReference type="EMBL" id="KII73741.1"/>
    </source>
</evidence>
<dbReference type="OrthoDB" id="123207at2759"/>
<gene>
    <name evidence="1" type="ORF">RF11_09644</name>
</gene>
<reference evidence="1 2" key="1">
    <citation type="journal article" date="2014" name="Genome Biol. Evol.">
        <title>The genome of the myxosporean Thelohanellus kitauei shows adaptations to nutrient acquisition within its fish host.</title>
        <authorList>
            <person name="Yang Y."/>
            <person name="Xiong J."/>
            <person name="Zhou Z."/>
            <person name="Huo F."/>
            <person name="Miao W."/>
            <person name="Ran C."/>
            <person name="Liu Y."/>
            <person name="Zhang J."/>
            <person name="Feng J."/>
            <person name="Wang M."/>
            <person name="Wang M."/>
            <person name="Wang L."/>
            <person name="Yao B."/>
        </authorList>
    </citation>
    <scope>NUCLEOTIDE SEQUENCE [LARGE SCALE GENOMIC DNA]</scope>
    <source>
        <strain evidence="1">Wuqing</strain>
    </source>
</reference>
<evidence type="ECO:0000313" key="2">
    <source>
        <dbReference type="Proteomes" id="UP000031668"/>
    </source>
</evidence>
<dbReference type="Proteomes" id="UP000031668">
    <property type="component" value="Unassembled WGS sequence"/>
</dbReference>
<comment type="caution">
    <text evidence="1">The sequence shown here is derived from an EMBL/GenBank/DDBJ whole genome shotgun (WGS) entry which is preliminary data.</text>
</comment>
<dbReference type="PANTHER" id="PTHR47272">
    <property type="entry name" value="DDE_TNP_1_7 DOMAIN-CONTAINING PROTEIN"/>
    <property type="match status" value="1"/>
</dbReference>
<proteinExistence type="predicted"/>
<dbReference type="AlphaFoldDB" id="A0A0C2N2A7"/>
<dbReference type="EMBL" id="JWZT01000690">
    <property type="protein sequence ID" value="KII73741.1"/>
    <property type="molecule type" value="Genomic_DNA"/>
</dbReference>
<organism evidence="1 2">
    <name type="scientific">Thelohanellus kitauei</name>
    <name type="common">Myxosporean</name>
    <dbReference type="NCBI Taxonomy" id="669202"/>
    <lineage>
        <taxon>Eukaryota</taxon>
        <taxon>Metazoa</taxon>
        <taxon>Cnidaria</taxon>
        <taxon>Myxozoa</taxon>
        <taxon>Myxosporea</taxon>
        <taxon>Bivalvulida</taxon>
        <taxon>Platysporina</taxon>
        <taxon>Myxobolidae</taxon>
        <taxon>Thelohanellus</taxon>
    </lineage>
</organism>
<name>A0A0C2N2A7_THEKT</name>
<protein>
    <submittedName>
        <fullName evidence="1">Uncharacterized protein</fullName>
    </submittedName>
</protein>
<accession>A0A0C2N2A7</accession>
<dbReference type="PANTHER" id="PTHR47272:SF1">
    <property type="entry name" value="PIGGYBAC TRANSPOSABLE ELEMENT-DERIVED PROTEIN 3-LIKE"/>
    <property type="match status" value="1"/>
</dbReference>
<sequence length="128" mass="15110">MYRLTDLKYNTTSDYMSCMDFEDMARSVHFNYNGEIIVNCRDNHYDLLFKIRPLLNMLTTQFLLVAPGQRQSIDEQQFVQFLKAQLRLMTFWFYYVGSLCTNRIHGFSSKSEAALKKTGSGSFDRKWT</sequence>
<keyword evidence="2" id="KW-1185">Reference proteome</keyword>